<dbReference type="Proteomes" id="UP000242757">
    <property type="component" value="Unassembled WGS sequence"/>
</dbReference>
<keyword evidence="2" id="KW-0732">Signal</keyword>
<gene>
    <name evidence="3" type="ORF">B6S08_06495</name>
</gene>
<reference evidence="3 4" key="1">
    <citation type="submission" date="2017-08" db="EMBL/GenBank/DDBJ databases">
        <title>A Genome Sequence of Oceanimonas doudoroffii ATCC 27123T.</title>
        <authorList>
            <person name="Brennan M.A."/>
            <person name="Maclea K.S."/>
            <person name="Mcclelland W.D."/>
            <person name="Trachtenberg A.M."/>
        </authorList>
    </citation>
    <scope>NUCLEOTIDE SEQUENCE [LARGE SCALE GENOMIC DNA]</scope>
    <source>
        <strain evidence="3 4">ATCC 27123</strain>
    </source>
</reference>
<evidence type="ECO:0008006" key="5">
    <source>
        <dbReference type="Google" id="ProtNLM"/>
    </source>
</evidence>
<proteinExistence type="predicted"/>
<feature type="compositionally biased region" description="Polar residues" evidence="1">
    <location>
        <begin position="49"/>
        <end position="63"/>
    </location>
</feature>
<dbReference type="OrthoDB" id="5602454at2"/>
<keyword evidence="4" id="KW-1185">Reference proteome</keyword>
<dbReference type="AlphaFoldDB" id="A0A233RIC7"/>
<accession>A0A233RIC7</accession>
<organism evidence="3 4">
    <name type="scientific">Oceanimonas doudoroffii</name>
    <dbReference type="NCBI Taxonomy" id="84158"/>
    <lineage>
        <taxon>Bacteria</taxon>
        <taxon>Pseudomonadati</taxon>
        <taxon>Pseudomonadota</taxon>
        <taxon>Gammaproteobacteria</taxon>
        <taxon>Aeromonadales</taxon>
        <taxon>Aeromonadaceae</taxon>
        <taxon>Oceanimonas</taxon>
    </lineage>
</organism>
<feature type="chain" id="PRO_5012353302" description="Phage infection protein" evidence="2">
    <location>
        <begin position="23"/>
        <end position="81"/>
    </location>
</feature>
<dbReference type="RefSeq" id="WP_094199917.1">
    <property type="nucleotide sequence ID" value="NZ_NBIM01000001.1"/>
</dbReference>
<evidence type="ECO:0000256" key="2">
    <source>
        <dbReference type="SAM" id="SignalP"/>
    </source>
</evidence>
<feature type="region of interest" description="Disordered" evidence="1">
    <location>
        <begin position="49"/>
        <end position="81"/>
    </location>
</feature>
<sequence length="81" mass="9006">MHKQVLPAVALLSLFAMGAAHADGIDRHEKRMAELRASQAEKAQFTAVQSGQELSSQHLQNGTDGIDRHEKRMEEQRKARG</sequence>
<protein>
    <recommendedName>
        <fullName evidence="5">Phage infection protein</fullName>
    </recommendedName>
</protein>
<dbReference type="EMBL" id="NBIM01000001">
    <property type="protein sequence ID" value="OXY83142.1"/>
    <property type="molecule type" value="Genomic_DNA"/>
</dbReference>
<name>A0A233RIC7_9GAMM</name>
<comment type="caution">
    <text evidence="3">The sequence shown here is derived from an EMBL/GenBank/DDBJ whole genome shotgun (WGS) entry which is preliminary data.</text>
</comment>
<evidence type="ECO:0000313" key="4">
    <source>
        <dbReference type="Proteomes" id="UP000242757"/>
    </source>
</evidence>
<feature type="signal peptide" evidence="2">
    <location>
        <begin position="1"/>
        <end position="22"/>
    </location>
</feature>
<feature type="compositionally biased region" description="Basic and acidic residues" evidence="1">
    <location>
        <begin position="65"/>
        <end position="81"/>
    </location>
</feature>
<evidence type="ECO:0000313" key="3">
    <source>
        <dbReference type="EMBL" id="OXY83142.1"/>
    </source>
</evidence>
<evidence type="ECO:0000256" key="1">
    <source>
        <dbReference type="SAM" id="MobiDB-lite"/>
    </source>
</evidence>